<dbReference type="AlphaFoldDB" id="A0A974XE57"/>
<dbReference type="NCBIfam" id="NF037970">
    <property type="entry name" value="vanZ_1"/>
    <property type="match status" value="1"/>
</dbReference>
<gene>
    <name evidence="3" type="ORF">J0B03_10275</name>
</gene>
<evidence type="ECO:0000259" key="2">
    <source>
        <dbReference type="Pfam" id="PF04892"/>
    </source>
</evidence>
<keyword evidence="1" id="KW-0472">Membrane</keyword>
<dbReference type="Pfam" id="PF04892">
    <property type="entry name" value="VanZ"/>
    <property type="match status" value="1"/>
</dbReference>
<name>A0A974XE57_9FIRM</name>
<accession>A0A974XE57</accession>
<dbReference type="EMBL" id="CP071444">
    <property type="protein sequence ID" value="QSX08173.1"/>
    <property type="molecule type" value="Genomic_DNA"/>
</dbReference>
<keyword evidence="1" id="KW-1133">Transmembrane helix</keyword>
<keyword evidence="4" id="KW-1185">Reference proteome</keyword>
<protein>
    <submittedName>
        <fullName evidence="3">VanZ family protein</fullName>
    </submittedName>
</protein>
<dbReference type="InterPro" id="IPR006976">
    <property type="entry name" value="VanZ-like"/>
</dbReference>
<dbReference type="Proteomes" id="UP000663499">
    <property type="component" value="Chromosome"/>
</dbReference>
<feature type="transmembrane region" description="Helical" evidence="1">
    <location>
        <begin position="125"/>
        <end position="146"/>
    </location>
</feature>
<dbReference type="KEGG" id="alka:J0B03_10275"/>
<organism evidence="3 4">
    <name type="scientific">Alkalibacter rhizosphaerae</name>
    <dbReference type="NCBI Taxonomy" id="2815577"/>
    <lineage>
        <taxon>Bacteria</taxon>
        <taxon>Bacillati</taxon>
        <taxon>Bacillota</taxon>
        <taxon>Clostridia</taxon>
        <taxon>Eubacteriales</taxon>
        <taxon>Eubacteriaceae</taxon>
        <taxon>Alkalibacter</taxon>
    </lineage>
</organism>
<feature type="transmembrane region" description="Helical" evidence="1">
    <location>
        <begin position="12"/>
        <end position="30"/>
    </location>
</feature>
<feature type="transmembrane region" description="Helical" evidence="1">
    <location>
        <begin position="97"/>
        <end position="113"/>
    </location>
</feature>
<keyword evidence="1" id="KW-0812">Transmembrane</keyword>
<reference evidence="3" key="1">
    <citation type="submission" date="2021-03" db="EMBL/GenBank/DDBJ databases">
        <title>Alkalibacter marinus sp. nov., isolated from tidal flat sediment.</title>
        <authorList>
            <person name="Namirimu T."/>
            <person name="Yang J.-A."/>
            <person name="Yang S.-H."/>
            <person name="Kim Y.-J."/>
            <person name="Kwon K.K."/>
        </authorList>
    </citation>
    <scope>NUCLEOTIDE SEQUENCE</scope>
    <source>
        <strain evidence="3">ES005</strain>
    </source>
</reference>
<evidence type="ECO:0000313" key="3">
    <source>
        <dbReference type="EMBL" id="QSX08173.1"/>
    </source>
</evidence>
<dbReference type="PIRSF" id="PIRSF019083">
    <property type="entry name" value="UCP019083_VanZ"/>
    <property type="match status" value="1"/>
</dbReference>
<proteinExistence type="predicted"/>
<feature type="domain" description="VanZ-like" evidence="2">
    <location>
        <begin position="15"/>
        <end position="145"/>
    </location>
</feature>
<sequence length="150" mass="16858">MGEKKNSFDKSKLDWFFVIAWMTLIFIFSAQPATESAAMSGQILQAVQAMIQRILPGRDFDPGWVHFLIRKGAHLFVYAVLGVLTMRALIKSGHFTKHAWFTAFLICILYAAGDEWHQIYVPGRAGQITDVMVDGFGSMGGIFLVLSRNR</sequence>
<evidence type="ECO:0000256" key="1">
    <source>
        <dbReference type="SAM" id="Phobius"/>
    </source>
</evidence>
<evidence type="ECO:0000313" key="4">
    <source>
        <dbReference type="Proteomes" id="UP000663499"/>
    </source>
</evidence>
<dbReference type="InterPro" id="IPR016747">
    <property type="entry name" value="Phosphotransbutyrylase"/>
</dbReference>
<feature type="transmembrane region" description="Helical" evidence="1">
    <location>
        <begin position="72"/>
        <end position="90"/>
    </location>
</feature>
<dbReference type="RefSeq" id="WP_207299515.1">
    <property type="nucleotide sequence ID" value="NZ_CP071444.1"/>
</dbReference>